<comment type="caution">
    <text evidence="3">The sequence shown here is derived from an EMBL/GenBank/DDBJ whole genome shotgun (WGS) entry which is preliminary data.</text>
</comment>
<feature type="compositionally biased region" description="Polar residues" evidence="1">
    <location>
        <begin position="559"/>
        <end position="568"/>
    </location>
</feature>
<feature type="region of interest" description="Disordered" evidence="1">
    <location>
        <begin position="499"/>
        <end position="518"/>
    </location>
</feature>
<sequence>MPAILLPTSLELLGRAANATNDLQPVVCSWPVSGQYGVGSRILYYVLVAACVLARKTEWLRNACLAAALILPAIAAIHAIVLAALHVDNAIDMDVYGALQICCIGILTAPACVRLSNTYFKAPGRNVLFAWTVLVIAGLLALAVEFFRAQSSPCLDDGQGYPLLNKMPFPYGETTCGLVCESGVKGSPASPMRTGSADNIYVVPTPSILTFGAATLVAAASCVPGVLSMVSIRHKITKEEWTKKFGGVDADEPIEGTNGATRRGMKDVNDVIRGLLSVVEIPVFGGAVIALIIVGELNFFNYPVGYQTEPAANIGQWSNITASVFAAGGSLYMLSSKWLSKWLRNVEKEEDKEEDKEESPCHCACHVHLHPDSMSDNSDAPEMVRAPSVTLTDPDVQIHRQDTAATNPLSPIRTETFPDNESAISGLGIHTMDSNASGRSQKRGGAREKLLKITASFGTPSRDRYNDSEFRSGKASGFPQIPGERIRNPGLREIEEIWGESPAELEDDHSPINGRRSRANSFNSISRASSIGPRAPSPAPPQRASTLGPVPCSVLGLPTTHSPESTNEPVFPTRPSDELEKARSHGTVVTLHEGPNSPAIILSSEDDPEESPTPWTGVAPLAELTSTGPSRNGGLDVPVTTTTDSLKAAVPQRSPLQHTPIQAQTPTGQQTQTQQHPTVQQRPSIHPQQPPQSEAQHQHPQTMTPQQPQPTAPNAPISAGAAPPQQETRQPEAEPVPSQSAKGSSDKQPPPDNASIKP</sequence>
<name>A0AAN6ZQQ5_9PEZI</name>
<feature type="region of interest" description="Disordered" evidence="1">
    <location>
        <begin position="526"/>
        <end position="758"/>
    </location>
</feature>
<feature type="region of interest" description="Disordered" evidence="1">
    <location>
        <begin position="458"/>
        <end position="486"/>
    </location>
</feature>
<evidence type="ECO:0000313" key="3">
    <source>
        <dbReference type="EMBL" id="KAK4147367.1"/>
    </source>
</evidence>
<keyword evidence="2" id="KW-0472">Membrane</keyword>
<evidence type="ECO:0000313" key="4">
    <source>
        <dbReference type="Proteomes" id="UP001302676"/>
    </source>
</evidence>
<feature type="transmembrane region" description="Helical" evidence="2">
    <location>
        <begin position="127"/>
        <end position="147"/>
    </location>
</feature>
<feature type="transmembrane region" description="Helical" evidence="2">
    <location>
        <begin position="271"/>
        <end position="294"/>
    </location>
</feature>
<organism evidence="3 4">
    <name type="scientific">Dichotomopilus funicola</name>
    <dbReference type="NCBI Taxonomy" id="1934379"/>
    <lineage>
        <taxon>Eukaryota</taxon>
        <taxon>Fungi</taxon>
        <taxon>Dikarya</taxon>
        <taxon>Ascomycota</taxon>
        <taxon>Pezizomycotina</taxon>
        <taxon>Sordariomycetes</taxon>
        <taxon>Sordariomycetidae</taxon>
        <taxon>Sordariales</taxon>
        <taxon>Chaetomiaceae</taxon>
        <taxon>Dichotomopilus</taxon>
    </lineage>
</organism>
<feature type="transmembrane region" description="Helical" evidence="2">
    <location>
        <begin position="65"/>
        <end position="85"/>
    </location>
</feature>
<feature type="transmembrane region" description="Helical" evidence="2">
    <location>
        <begin position="97"/>
        <end position="115"/>
    </location>
</feature>
<gene>
    <name evidence="3" type="ORF">C8A04DRAFT_34090</name>
</gene>
<reference evidence="3" key="1">
    <citation type="journal article" date="2023" name="Mol. Phylogenet. Evol.">
        <title>Genome-scale phylogeny and comparative genomics of the fungal order Sordariales.</title>
        <authorList>
            <person name="Hensen N."/>
            <person name="Bonometti L."/>
            <person name="Westerberg I."/>
            <person name="Brannstrom I.O."/>
            <person name="Guillou S."/>
            <person name="Cros-Aarteil S."/>
            <person name="Calhoun S."/>
            <person name="Haridas S."/>
            <person name="Kuo A."/>
            <person name="Mondo S."/>
            <person name="Pangilinan J."/>
            <person name="Riley R."/>
            <person name="LaButti K."/>
            <person name="Andreopoulos B."/>
            <person name="Lipzen A."/>
            <person name="Chen C."/>
            <person name="Yan M."/>
            <person name="Daum C."/>
            <person name="Ng V."/>
            <person name="Clum A."/>
            <person name="Steindorff A."/>
            <person name="Ohm R.A."/>
            <person name="Martin F."/>
            <person name="Silar P."/>
            <person name="Natvig D.O."/>
            <person name="Lalanne C."/>
            <person name="Gautier V."/>
            <person name="Ament-Velasquez S.L."/>
            <person name="Kruys A."/>
            <person name="Hutchinson M.I."/>
            <person name="Powell A.J."/>
            <person name="Barry K."/>
            <person name="Miller A.N."/>
            <person name="Grigoriev I.V."/>
            <person name="Debuchy R."/>
            <person name="Gladieux P."/>
            <person name="Hiltunen Thoren M."/>
            <person name="Johannesson H."/>
        </authorList>
    </citation>
    <scope>NUCLEOTIDE SEQUENCE</scope>
    <source>
        <strain evidence="3">CBS 141.50</strain>
    </source>
</reference>
<feature type="transmembrane region" description="Helical" evidence="2">
    <location>
        <begin position="208"/>
        <end position="230"/>
    </location>
</feature>
<dbReference type="GeneID" id="87819323"/>
<evidence type="ECO:0000256" key="1">
    <source>
        <dbReference type="SAM" id="MobiDB-lite"/>
    </source>
</evidence>
<evidence type="ECO:0000256" key="2">
    <source>
        <dbReference type="SAM" id="Phobius"/>
    </source>
</evidence>
<reference evidence="3" key="2">
    <citation type="submission" date="2023-05" db="EMBL/GenBank/DDBJ databases">
        <authorList>
            <consortium name="Lawrence Berkeley National Laboratory"/>
            <person name="Steindorff A."/>
            <person name="Hensen N."/>
            <person name="Bonometti L."/>
            <person name="Westerberg I."/>
            <person name="Brannstrom I.O."/>
            <person name="Guillou S."/>
            <person name="Cros-Aarteil S."/>
            <person name="Calhoun S."/>
            <person name="Haridas S."/>
            <person name="Kuo A."/>
            <person name="Mondo S."/>
            <person name="Pangilinan J."/>
            <person name="Riley R."/>
            <person name="Labutti K."/>
            <person name="Andreopoulos B."/>
            <person name="Lipzen A."/>
            <person name="Chen C."/>
            <person name="Yanf M."/>
            <person name="Daum C."/>
            <person name="Ng V."/>
            <person name="Clum A."/>
            <person name="Ohm R."/>
            <person name="Martin F."/>
            <person name="Silar P."/>
            <person name="Natvig D."/>
            <person name="Lalanne C."/>
            <person name="Gautier V."/>
            <person name="Ament-Velasquez S.L."/>
            <person name="Kruys A."/>
            <person name="Hutchinson M.I."/>
            <person name="Powell A.J."/>
            <person name="Barry K."/>
            <person name="Miller A.N."/>
            <person name="Grigoriev I.V."/>
            <person name="Debuchy R."/>
            <person name="Gladieux P."/>
            <person name="Thoren M.H."/>
            <person name="Johannesson H."/>
        </authorList>
    </citation>
    <scope>NUCLEOTIDE SEQUENCE</scope>
    <source>
        <strain evidence="3">CBS 141.50</strain>
    </source>
</reference>
<keyword evidence="2" id="KW-0812">Transmembrane</keyword>
<protein>
    <submittedName>
        <fullName evidence="3">Uncharacterized protein</fullName>
    </submittedName>
</protein>
<accession>A0AAN6ZQQ5</accession>
<feature type="compositionally biased region" description="Polar residues" evidence="1">
    <location>
        <begin position="737"/>
        <end position="747"/>
    </location>
</feature>
<dbReference type="AlphaFoldDB" id="A0AAN6ZQQ5"/>
<feature type="compositionally biased region" description="Basic and acidic residues" evidence="1">
    <location>
        <begin position="461"/>
        <end position="472"/>
    </location>
</feature>
<proteinExistence type="predicted"/>
<dbReference type="Proteomes" id="UP001302676">
    <property type="component" value="Unassembled WGS sequence"/>
</dbReference>
<keyword evidence="2" id="KW-1133">Transmembrane helix</keyword>
<feature type="compositionally biased region" description="Low complexity" evidence="1">
    <location>
        <begin position="659"/>
        <end position="683"/>
    </location>
</feature>
<feature type="transmembrane region" description="Helical" evidence="2">
    <location>
        <begin position="35"/>
        <end position="53"/>
    </location>
</feature>
<dbReference type="EMBL" id="MU853556">
    <property type="protein sequence ID" value="KAK4147367.1"/>
    <property type="molecule type" value="Genomic_DNA"/>
</dbReference>
<dbReference type="RefSeq" id="XP_062640738.1">
    <property type="nucleotide sequence ID" value="XM_062782710.1"/>
</dbReference>
<keyword evidence="4" id="KW-1185">Reference proteome</keyword>